<name>A0A915NQ26_9BILA</name>
<evidence type="ECO:0000256" key="2">
    <source>
        <dbReference type="ARBA" id="ARBA00023125"/>
    </source>
</evidence>
<evidence type="ECO:0000313" key="8">
    <source>
        <dbReference type="Proteomes" id="UP000887560"/>
    </source>
</evidence>
<dbReference type="Proteomes" id="UP000887560">
    <property type="component" value="Unplaced"/>
</dbReference>
<keyword evidence="3" id="KW-0804">Transcription</keyword>
<evidence type="ECO:0000256" key="6">
    <source>
        <dbReference type="SAM" id="MobiDB-lite"/>
    </source>
</evidence>
<dbReference type="InterPro" id="IPR036960">
    <property type="entry name" value="T-box_sf"/>
</dbReference>
<dbReference type="SMART" id="SM00425">
    <property type="entry name" value="TBOX"/>
    <property type="match status" value="1"/>
</dbReference>
<evidence type="ECO:0000256" key="3">
    <source>
        <dbReference type="ARBA" id="ARBA00023163"/>
    </source>
</evidence>
<evidence type="ECO:0000256" key="5">
    <source>
        <dbReference type="PROSITE-ProRule" id="PRU00201"/>
    </source>
</evidence>
<evidence type="ECO:0000313" key="9">
    <source>
        <dbReference type="WBParaSite" id="scf7180000419798.g4342"/>
    </source>
</evidence>
<keyword evidence="2 5" id="KW-0238">DNA-binding</keyword>
<dbReference type="InterPro" id="IPR001699">
    <property type="entry name" value="TF_T-box"/>
</dbReference>
<dbReference type="PANTHER" id="PTHR11267:SF181">
    <property type="entry name" value="OPTOMOTOR-BLIND PROTEIN"/>
    <property type="match status" value="1"/>
</dbReference>
<protein>
    <submittedName>
        <fullName evidence="9">T-box domain-containing protein</fullName>
    </submittedName>
</protein>
<dbReference type="GO" id="GO:0000978">
    <property type="term" value="F:RNA polymerase II cis-regulatory region sequence-specific DNA binding"/>
    <property type="evidence" value="ECO:0007669"/>
    <property type="project" value="InterPro"/>
</dbReference>
<keyword evidence="4 5" id="KW-0539">Nucleus</keyword>
<sequence length="391" mass="44582">KRARQTPSPLACPVIKKKARGFWIDQLLEDKQQPLVTVDRNNYLKSPESPAGTSSALVKRGRKSGKSDNFTEKEPKISTTERESPPLDDHNWLPAKPNSSSLSYLKCELENREIWEQFDQLGTEMVEKEHRFRYAYNKSQWQSAGKAERAQFGRLFPHPDNPIGGDQLAQNGQIISFDKVKLTNNAESTSSDQLQLNSMHKYRPRVHVFCIPKGHPLITKKGQQQLFNKEMRTVEGLKRIANGPFDYKTFLFEGTTFVAVTAYQNQLVTQKKIELNPFAKGFRDQKNEDLTDERLSLLSSSTCSKTPQKRLFPTTPYLPSPPFRSSPFSMLSSIGLRWIPNLSSNTQIALHPYFKVSEERKRNNNILDSNGPLMESRVSKEISDKYSNGPS</sequence>
<feature type="domain" description="T-box" evidence="7">
    <location>
        <begin position="129"/>
        <end position="284"/>
    </location>
</feature>
<dbReference type="InterPro" id="IPR008967">
    <property type="entry name" value="p53-like_TF_DNA-bd_sf"/>
</dbReference>
<organism evidence="8 9">
    <name type="scientific">Meloidogyne floridensis</name>
    <dbReference type="NCBI Taxonomy" id="298350"/>
    <lineage>
        <taxon>Eukaryota</taxon>
        <taxon>Metazoa</taxon>
        <taxon>Ecdysozoa</taxon>
        <taxon>Nematoda</taxon>
        <taxon>Chromadorea</taxon>
        <taxon>Rhabditida</taxon>
        <taxon>Tylenchina</taxon>
        <taxon>Tylenchomorpha</taxon>
        <taxon>Tylenchoidea</taxon>
        <taxon>Meloidogynidae</taxon>
        <taxon>Meloidogyninae</taxon>
        <taxon>Meloidogyne</taxon>
    </lineage>
</organism>
<comment type="subcellular location">
    <subcellularLocation>
        <location evidence="5">Nucleus</location>
    </subcellularLocation>
</comment>
<proteinExistence type="predicted"/>
<feature type="compositionally biased region" description="Basic and acidic residues" evidence="6">
    <location>
        <begin position="65"/>
        <end position="91"/>
    </location>
</feature>
<comment type="caution">
    <text evidence="5">Lacks conserved residue(s) required for the propagation of feature annotation.</text>
</comment>
<dbReference type="AlphaFoldDB" id="A0A915NQ26"/>
<dbReference type="Gene3D" id="2.60.40.820">
    <property type="entry name" value="Transcription factor, T-box"/>
    <property type="match status" value="1"/>
</dbReference>
<dbReference type="InterPro" id="IPR046360">
    <property type="entry name" value="T-box_DNA-bd"/>
</dbReference>
<dbReference type="GO" id="GO:0000785">
    <property type="term" value="C:chromatin"/>
    <property type="evidence" value="ECO:0007669"/>
    <property type="project" value="TreeGrafter"/>
</dbReference>
<dbReference type="GO" id="GO:0000981">
    <property type="term" value="F:DNA-binding transcription factor activity, RNA polymerase II-specific"/>
    <property type="evidence" value="ECO:0007669"/>
    <property type="project" value="TreeGrafter"/>
</dbReference>
<dbReference type="PANTHER" id="PTHR11267">
    <property type="entry name" value="T-BOX PROTEIN-RELATED"/>
    <property type="match status" value="1"/>
</dbReference>
<dbReference type="WBParaSite" id="scf7180000419798.g4342">
    <property type="protein sequence ID" value="scf7180000419798.g4342"/>
    <property type="gene ID" value="scf7180000419798.g4342"/>
</dbReference>
<feature type="region of interest" description="Disordered" evidence="6">
    <location>
        <begin position="364"/>
        <end position="391"/>
    </location>
</feature>
<evidence type="ECO:0000259" key="7">
    <source>
        <dbReference type="PROSITE" id="PS50252"/>
    </source>
</evidence>
<reference evidence="9" key="1">
    <citation type="submission" date="2022-11" db="UniProtKB">
        <authorList>
            <consortium name="WormBaseParasite"/>
        </authorList>
    </citation>
    <scope>IDENTIFICATION</scope>
</reference>
<keyword evidence="1" id="KW-0805">Transcription regulation</keyword>
<dbReference type="GO" id="GO:0005634">
    <property type="term" value="C:nucleus"/>
    <property type="evidence" value="ECO:0007669"/>
    <property type="project" value="UniProtKB-SubCell"/>
</dbReference>
<dbReference type="PROSITE" id="PS50252">
    <property type="entry name" value="TBOX_3"/>
    <property type="match status" value="1"/>
</dbReference>
<evidence type="ECO:0000256" key="1">
    <source>
        <dbReference type="ARBA" id="ARBA00023015"/>
    </source>
</evidence>
<dbReference type="Pfam" id="PF00907">
    <property type="entry name" value="T-box"/>
    <property type="match status" value="1"/>
</dbReference>
<keyword evidence="8" id="KW-1185">Reference proteome</keyword>
<feature type="region of interest" description="Disordered" evidence="6">
    <location>
        <begin position="35"/>
        <end position="95"/>
    </location>
</feature>
<dbReference type="SUPFAM" id="SSF49417">
    <property type="entry name" value="p53-like transcription factors"/>
    <property type="match status" value="1"/>
</dbReference>
<dbReference type="GO" id="GO:0045893">
    <property type="term" value="P:positive regulation of DNA-templated transcription"/>
    <property type="evidence" value="ECO:0007669"/>
    <property type="project" value="InterPro"/>
</dbReference>
<evidence type="ECO:0000256" key="4">
    <source>
        <dbReference type="ARBA" id="ARBA00023242"/>
    </source>
</evidence>
<accession>A0A915NQ26</accession>